<dbReference type="Gene3D" id="2.60.40.790">
    <property type="match status" value="1"/>
</dbReference>
<feature type="region of interest" description="Disordered" evidence="3">
    <location>
        <begin position="384"/>
        <end position="413"/>
    </location>
</feature>
<gene>
    <name evidence="6" type="primary">Hypp1354</name>
    <name evidence="6" type="ORF">BLAG_LOCUS13841</name>
</gene>
<reference evidence="6" key="1">
    <citation type="submission" date="2022-01" db="EMBL/GenBank/DDBJ databases">
        <authorList>
            <person name="Braso-Vives M."/>
        </authorList>
    </citation>
    <scope>NUCLEOTIDE SEQUENCE</scope>
</reference>
<dbReference type="Pfam" id="PF00011">
    <property type="entry name" value="HSP20"/>
    <property type="match status" value="1"/>
</dbReference>
<protein>
    <submittedName>
        <fullName evidence="6">Hypp1354 protein</fullName>
    </submittedName>
</protein>
<evidence type="ECO:0000256" key="3">
    <source>
        <dbReference type="SAM" id="MobiDB-lite"/>
    </source>
</evidence>
<dbReference type="OrthoDB" id="10060792at2759"/>
<dbReference type="InterPro" id="IPR002068">
    <property type="entry name" value="A-crystallin/Hsp20_dom"/>
</dbReference>
<comment type="similarity">
    <text evidence="1 2">Belongs to the small heat shock protein (HSP20) family.</text>
</comment>
<name>A0A8J9ZIW0_BRALA</name>
<dbReference type="GO" id="GO:0009408">
    <property type="term" value="P:response to heat"/>
    <property type="evidence" value="ECO:0007669"/>
    <property type="project" value="TreeGrafter"/>
</dbReference>
<dbReference type="InterPro" id="IPR008978">
    <property type="entry name" value="HSP20-like_chaperone"/>
</dbReference>
<dbReference type="PANTHER" id="PTHR45640:SF26">
    <property type="entry name" value="RE23625P"/>
    <property type="match status" value="1"/>
</dbReference>
<evidence type="ECO:0000313" key="6">
    <source>
        <dbReference type="EMBL" id="CAH1254434.1"/>
    </source>
</evidence>
<evidence type="ECO:0000313" key="7">
    <source>
        <dbReference type="Proteomes" id="UP000838412"/>
    </source>
</evidence>
<dbReference type="InterPro" id="IPR001436">
    <property type="entry name" value="Alpha-crystallin/sHSP_animal"/>
</dbReference>
<dbReference type="SUPFAM" id="SSF49764">
    <property type="entry name" value="HSP20-like chaperones"/>
    <property type="match status" value="1"/>
</dbReference>
<keyword evidence="7" id="KW-1185">Reference proteome</keyword>
<dbReference type="EMBL" id="OV696687">
    <property type="protein sequence ID" value="CAH1254434.1"/>
    <property type="molecule type" value="Genomic_DNA"/>
</dbReference>
<feature type="signal peptide" evidence="4">
    <location>
        <begin position="1"/>
        <end position="22"/>
    </location>
</feature>
<feature type="region of interest" description="Disordered" evidence="3">
    <location>
        <begin position="106"/>
        <end position="285"/>
    </location>
</feature>
<keyword evidence="4" id="KW-0732">Signal</keyword>
<dbReference type="PROSITE" id="PS01031">
    <property type="entry name" value="SHSP"/>
    <property type="match status" value="1"/>
</dbReference>
<feature type="compositionally biased region" description="Basic and acidic residues" evidence="3">
    <location>
        <begin position="127"/>
        <end position="136"/>
    </location>
</feature>
<dbReference type="GO" id="GO:0005737">
    <property type="term" value="C:cytoplasm"/>
    <property type="evidence" value="ECO:0007669"/>
    <property type="project" value="TreeGrafter"/>
</dbReference>
<feature type="compositionally biased region" description="Basic and acidic residues" evidence="3">
    <location>
        <begin position="182"/>
        <end position="201"/>
    </location>
</feature>
<evidence type="ECO:0000256" key="2">
    <source>
        <dbReference type="RuleBase" id="RU003616"/>
    </source>
</evidence>
<dbReference type="Proteomes" id="UP000838412">
    <property type="component" value="Chromosome 2"/>
</dbReference>
<evidence type="ECO:0000259" key="5">
    <source>
        <dbReference type="PROSITE" id="PS01031"/>
    </source>
</evidence>
<evidence type="ECO:0000256" key="4">
    <source>
        <dbReference type="SAM" id="SignalP"/>
    </source>
</evidence>
<dbReference type="CDD" id="cd06526">
    <property type="entry name" value="metazoan_ACD"/>
    <property type="match status" value="1"/>
</dbReference>
<feature type="chain" id="PRO_5035450847" evidence="4">
    <location>
        <begin position="23"/>
        <end position="439"/>
    </location>
</feature>
<accession>A0A8J9ZIW0</accession>
<dbReference type="GO" id="GO:0043066">
    <property type="term" value="P:negative regulation of apoptotic process"/>
    <property type="evidence" value="ECO:0007669"/>
    <property type="project" value="TreeGrafter"/>
</dbReference>
<sequence length="439" mass="50577">MTVLKEAILVVLVLAAVCCGQAAQWEAFSNPFCGDTGSYDDVIPMAMRWPHHPSLSLRHHPGHAVITPRALHMHPLLWSSSLMHDINMVTGFPNMCSCQTRQEETYSKQEETPSPHYQCQHQAVPGEEEKVTRRPEPSSATGGQQQDQEQEDMEEMIQKENCKGSRQPAKNSPLHAFLEETEDKRKVEEDGRRDWEDEHLRAGKKRPNKTQQDKLMRDRREWEKIKAQQERQQREREAQIRRDAAQQQAQQRQSHMHQRSQARQQSQHNSREQTSHRTPPKVRMSQVASVQVNGYYPENIQVRAEGRQLIVSGKQICSCEEQCFEKEFERQYALPRGLDTRSLRATLDSDGQLRVEGRVYRGVTQNDDVRVEVQGLGIGKRPQVEDPTCGGRKSGFRLRKTAQRRKSAPAADLTEDVPRFEKYQDEEENDGVTIEVVED</sequence>
<feature type="compositionally biased region" description="Basic and acidic residues" evidence="3">
    <location>
        <begin position="211"/>
        <end position="244"/>
    </location>
</feature>
<organism evidence="6 7">
    <name type="scientific">Branchiostoma lanceolatum</name>
    <name type="common">Common lancelet</name>
    <name type="synonym">Amphioxus lanceolatum</name>
    <dbReference type="NCBI Taxonomy" id="7740"/>
    <lineage>
        <taxon>Eukaryota</taxon>
        <taxon>Metazoa</taxon>
        <taxon>Chordata</taxon>
        <taxon>Cephalochordata</taxon>
        <taxon>Leptocardii</taxon>
        <taxon>Amphioxiformes</taxon>
        <taxon>Branchiostomatidae</taxon>
        <taxon>Branchiostoma</taxon>
    </lineage>
</organism>
<feature type="domain" description="SHSP" evidence="5">
    <location>
        <begin position="268"/>
        <end position="374"/>
    </location>
</feature>
<proteinExistence type="inferred from homology"/>
<dbReference type="PANTHER" id="PTHR45640">
    <property type="entry name" value="HEAT SHOCK PROTEIN HSP-12.2-RELATED"/>
    <property type="match status" value="1"/>
</dbReference>
<dbReference type="GO" id="GO:0042026">
    <property type="term" value="P:protein refolding"/>
    <property type="evidence" value="ECO:0007669"/>
    <property type="project" value="TreeGrafter"/>
</dbReference>
<feature type="compositionally biased region" description="Basic residues" evidence="3">
    <location>
        <begin position="394"/>
        <end position="407"/>
    </location>
</feature>
<dbReference type="GO" id="GO:0005634">
    <property type="term" value="C:nucleus"/>
    <property type="evidence" value="ECO:0007669"/>
    <property type="project" value="TreeGrafter"/>
</dbReference>
<dbReference type="AlphaFoldDB" id="A0A8J9ZIW0"/>
<evidence type="ECO:0000256" key="1">
    <source>
        <dbReference type="PROSITE-ProRule" id="PRU00285"/>
    </source>
</evidence>
<dbReference type="GO" id="GO:0051082">
    <property type="term" value="F:unfolded protein binding"/>
    <property type="evidence" value="ECO:0007669"/>
    <property type="project" value="TreeGrafter"/>
</dbReference>